<comment type="similarity">
    <text evidence="1">Belongs to the carbohydrate kinase PfkB family.</text>
</comment>
<evidence type="ECO:0000256" key="1">
    <source>
        <dbReference type="ARBA" id="ARBA00010688"/>
    </source>
</evidence>
<gene>
    <name evidence="5" type="ORF">HZ995_01965</name>
</gene>
<evidence type="ECO:0000256" key="2">
    <source>
        <dbReference type="ARBA" id="ARBA00022679"/>
    </source>
</evidence>
<organism evidence="5 6">
    <name type="scientific">Cognatishimia activa</name>
    <dbReference type="NCBI Taxonomy" id="1715691"/>
    <lineage>
        <taxon>Bacteria</taxon>
        <taxon>Pseudomonadati</taxon>
        <taxon>Pseudomonadota</taxon>
        <taxon>Alphaproteobacteria</taxon>
        <taxon>Rhodobacterales</taxon>
        <taxon>Paracoccaceae</taxon>
        <taxon>Cognatishimia</taxon>
    </lineage>
</organism>
<dbReference type="Proteomes" id="UP000665026">
    <property type="component" value="Chromosome"/>
</dbReference>
<dbReference type="CDD" id="cd01166">
    <property type="entry name" value="KdgK"/>
    <property type="match status" value="1"/>
</dbReference>
<evidence type="ECO:0000259" key="4">
    <source>
        <dbReference type="Pfam" id="PF00294"/>
    </source>
</evidence>
<dbReference type="AlphaFoldDB" id="A0A975EQG5"/>
<dbReference type="PROSITE" id="PS00584">
    <property type="entry name" value="PFKB_KINASES_2"/>
    <property type="match status" value="1"/>
</dbReference>
<dbReference type="PANTHER" id="PTHR43085">
    <property type="entry name" value="HEXOKINASE FAMILY MEMBER"/>
    <property type="match status" value="1"/>
</dbReference>
<dbReference type="GO" id="GO:0042840">
    <property type="term" value="P:D-glucuronate catabolic process"/>
    <property type="evidence" value="ECO:0007669"/>
    <property type="project" value="TreeGrafter"/>
</dbReference>
<dbReference type="RefSeq" id="WP_209357016.1">
    <property type="nucleotide sequence ID" value="NZ_CP060010.1"/>
</dbReference>
<dbReference type="SUPFAM" id="SSF53613">
    <property type="entry name" value="Ribokinase-like"/>
    <property type="match status" value="1"/>
</dbReference>
<dbReference type="InterPro" id="IPR029056">
    <property type="entry name" value="Ribokinase-like"/>
</dbReference>
<reference evidence="5" key="1">
    <citation type="submission" date="2020-07" db="EMBL/GenBank/DDBJ databases">
        <title>Genome sequences of bacteria associated with the marine, planktonic diatom Thalassiosira profunda strain ECT2AJA-044.</title>
        <authorList>
            <person name="Gargas C.B."/>
            <person name="Roberts W.R."/>
            <person name="Alverson A.J."/>
        </authorList>
    </citation>
    <scope>NUCLEOTIDE SEQUENCE</scope>
    <source>
        <strain evidence="5">ECT2AJA-044</strain>
    </source>
</reference>
<evidence type="ECO:0000256" key="3">
    <source>
        <dbReference type="ARBA" id="ARBA00022777"/>
    </source>
</evidence>
<dbReference type="GO" id="GO:0008673">
    <property type="term" value="F:2-dehydro-3-deoxygluconokinase activity"/>
    <property type="evidence" value="ECO:0007669"/>
    <property type="project" value="TreeGrafter"/>
</dbReference>
<evidence type="ECO:0000313" key="6">
    <source>
        <dbReference type="Proteomes" id="UP000665026"/>
    </source>
</evidence>
<dbReference type="GO" id="GO:0005829">
    <property type="term" value="C:cytosol"/>
    <property type="evidence" value="ECO:0007669"/>
    <property type="project" value="TreeGrafter"/>
</dbReference>
<accession>A0A975EQG5</accession>
<dbReference type="GO" id="GO:0006974">
    <property type="term" value="P:DNA damage response"/>
    <property type="evidence" value="ECO:0007669"/>
    <property type="project" value="TreeGrafter"/>
</dbReference>
<sequence length="313" mass="33299">MQFSANKRVLAIGEAMVEMAPVGDGLYKRGFAGDTFNTAWHMAQILGQGASVGYVTKVGQDAVSDAFCAELEADGLDTTGIARDADRTMGLYLIELDGAERSFQYWRAQSAARMLAEDVEPLTRQIADAGLIHLSGITVAILSPAARENLLAALKTARAKGALVSFDPNVRPKLWDSMDEVRATLPGFLSEADIALPSFDDETLCWGDATPADTLVRYEGLGVSEVVVKNGEGDVHMLSAKRRLTFDTGPVTKVKDTSGAGDAFNAGYLAGRFKGLNVEASVRKGQALAGDVIGHFGARLPKEATKAHAYDAN</sequence>
<dbReference type="GO" id="GO:0019698">
    <property type="term" value="P:D-galacturonate catabolic process"/>
    <property type="evidence" value="ECO:0007669"/>
    <property type="project" value="TreeGrafter"/>
</dbReference>
<protein>
    <submittedName>
        <fullName evidence="5">Sugar kinase</fullName>
    </submittedName>
</protein>
<keyword evidence="2" id="KW-0808">Transferase</keyword>
<dbReference type="KEGG" id="cact:HZ995_01965"/>
<proteinExistence type="inferred from homology"/>
<dbReference type="PANTHER" id="PTHR43085:SF15">
    <property type="entry name" value="2-DEHYDRO-3-DEOXYGLUCONOKINASE"/>
    <property type="match status" value="1"/>
</dbReference>
<evidence type="ECO:0000313" key="5">
    <source>
        <dbReference type="EMBL" id="QTN36314.1"/>
    </source>
</evidence>
<keyword evidence="3 5" id="KW-0418">Kinase</keyword>
<dbReference type="InterPro" id="IPR011611">
    <property type="entry name" value="PfkB_dom"/>
</dbReference>
<dbReference type="InterPro" id="IPR050306">
    <property type="entry name" value="PfkB_Carbo_kinase"/>
</dbReference>
<feature type="domain" description="Carbohydrate kinase PfkB" evidence="4">
    <location>
        <begin position="9"/>
        <end position="303"/>
    </location>
</feature>
<name>A0A975EQG5_9RHOB</name>
<dbReference type="InterPro" id="IPR002173">
    <property type="entry name" value="Carboh/pur_kinase_PfkB_CS"/>
</dbReference>
<dbReference type="Gene3D" id="3.40.1190.20">
    <property type="match status" value="1"/>
</dbReference>
<dbReference type="Pfam" id="PF00294">
    <property type="entry name" value="PfkB"/>
    <property type="match status" value="1"/>
</dbReference>
<dbReference type="EMBL" id="CP060010">
    <property type="protein sequence ID" value="QTN36314.1"/>
    <property type="molecule type" value="Genomic_DNA"/>
</dbReference>